<sequence length="309" mass="32959">MKFFDKLGKLEQGIGRTVGFSKGFGTFEKADVANRVRIMMDDESYVDGSGRTMAPNIYTLRFAPVDFPRVREWGNPFAVELCDLAISHARAQGYTLIGAVRVTFNVLDSLAEGEFEVVATFEPFSVPDAPASPTLRGAANYAPVRPPRESSLPTRITKPAAQPQPAQPVQPQQPVAQPNSRLSRIPRSGQGGHAPQGAHGAPASPAAPAAAAPRLFLEINGRMHPISRLPFTLGRGSESDLRLDDKGVSRRHVQLSAHNGAVVATDLGSTNGTLVNGAPLRSPVVLTNGSLLRMGNTRIIFHSSTGGAR</sequence>
<dbReference type="InterPro" id="IPR000253">
    <property type="entry name" value="FHA_dom"/>
</dbReference>
<gene>
    <name evidence="4" type="ORF">HXO65_01720</name>
</gene>
<dbReference type="SMART" id="SM00240">
    <property type="entry name" value="FHA"/>
    <property type="match status" value="1"/>
</dbReference>
<dbReference type="Pfam" id="PF00498">
    <property type="entry name" value="FHA"/>
    <property type="match status" value="1"/>
</dbReference>
<dbReference type="CDD" id="cd00060">
    <property type="entry name" value="FHA"/>
    <property type="match status" value="1"/>
</dbReference>
<dbReference type="Proteomes" id="UP000785653">
    <property type="component" value="Unassembled WGS sequence"/>
</dbReference>
<protein>
    <submittedName>
        <fullName evidence="4">DUF3662 and FHA domain-containing protein</fullName>
    </submittedName>
</protein>
<dbReference type="PROSITE" id="PS50006">
    <property type="entry name" value="FHA_DOMAIN"/>
    <property type="match status" value="1"/>
</dbReference>
<proteinExistence type="predicted"/>
<evidence type="ECO:0000313" key="4">
    <source>
        <dbReference type="EMBL" id="MBF1672912.1"/>
    </source>
</evidence>
<dbReference type="AlphaFoldDB" id="A0A930LTA2"/>
<dbReference type="RefSeq" id="WP_049333750.1">
    <property type="nucleotide sequence ID" value="NZ_JVSP01000014.1"/>
</dbReference>
<dbReference type="SUPFAM" id="SSF49879">
    <property type="entry name" value="SMAD/FHA domain"/>
    <property type="match status" value="1"/>
</dbReference>
<feature type="domain" description="FHA" evidence="3">
    <location>
        <begin position="231"/>
        <end position="280"/>
    </location>
</feature>
<feature type="compositionally biased region" description="Low complexity" evidence="2">
    <location>
        <begin position="159"/>
        <end position="178"/>
    </location>
</feature>
<evidence type="ECO:0000256" key="2">
    <source>
        <dbReference type="SAM" id="MobiDB-lite"/>
    </source>
</evidence>
<dbReference type="InterPro" id="IPR050923">
    <property type="entry name" value="Cell_Proc_Reg/RNA_Proc"/>
</dbReference>
<dbReference type="Pfam" id="PF12401">
    <property type="entry name" value="FhaA_N"/>
    <property type="match status" value="1"/>
</dbReference>
<feature type="compositionally biased region" description="Low complexity" evidence="2">
    <location>
        <begin position="195"/>
        <end position="209"/>
    </location>
</feature>
<reference evidence="4" key="1">
    <citation type="submission" date="2020-04" db="EMBL/GenBank/DDBJ databases">
        <title>Deep metagenomics examines the oral microbiome during advanced dental caries in children, revealing novel taxa and co-occurrences with host molecules.</title>
        <authorList>
            <person name="Baker J.L."/>
            <person name="Morton J.T."/>
            <person name="Dinis M."/>
            <person name="Alvarez R."/>
            <person name="Tran N.C."/>
            <person name="Knight R."/>
            <person name="Edlund A."/>
        </authorList>
    </citation>
    <scope>NUCLEOTIDE SEQUENCE</scope>
    <source>
        <strain evidence="4">JCVI_47_bin.3</strain>
    </source>
</reference>
<name>A0A930LTA2_9MICC</name>
<dbReference type="Gene3D" id="3.30.2320.60">
    <property type="entry name" value="FhaA, phosphopeptide-binding domain (DUF3662)"/>
    <property type="match status" value="1"/>
</dbReference>
<organism evidence="4 5">
    <name type="scientific">Rothia mucilaginosa</name>
    <dbReference type="NCBI Taxonomy" id="43675"/>
    <lineage>
        <taxon>Bacteria</taxon>
        <taxon>Bacillati</taxon>
        <taxon>Actinomycetota</taxon>
        <taxon>Actinomycetes</taxon>
        <taxon>Micrococcales</taxon>
        <taxon>Micrococcaceae</taxon>
        <taxon>Rothia</taxon>
    </lineage>
</organism>
<keyword evidence="1" id="KW-0597">Phosphoprotein</keyword>
<dbReference type="PANTHER" id="PTHR23308">
    <property type="entry name" value="NUCLEAR INHIBITOR OF PROTEIN PHOSPHATASE-1"/>
    <property type="match status" value="1"/>
</dbReference>
<dbReference type="InterPro" id="IPR008984">
    <property type="entry name" value="SMAD_FHA_dom_sf"/>
</dbReference>
<dbReference type="EMBL" id="JABZXS010000010">
    <property type="protein sequence ID" value="MBF1672912.1"/>
    <property type="molecule type" value="Genomic_DNA"/>
</dbReference>
<feature type="region of interest" description="Disordered" evidence="2">
    <location>
        <begin position="132"/>
        <end position="209"/>
    </location>
</feature>
<dbReference type="Gene3D" id="2.60.200.20">
    <property type="match status" value="1"/>
</dbReference>
<accession>A0A930LTA2</accession>
<dbReference type="InterPro" id="IPR022128">
    <property type="entry name" value="FhaA_N"/>
</dbReference>
<comment type="caution">
    <text evidence="4">The sequence shown here is derived from an EMBL/GenBank/DDBJ whole genome shotgun (WGS) entry which is preliminary data.</text>
</comment>
<evidence type="ECO:0000256" key="1">
    <source>
        <dbReference type="ARBA" id="ARBA00022553"/>
    </source>
</evidence>
<dbReference type="InterPro" id="IPR042287">
    <property type="entry name" value="FhaA_N_sf"/>
</dbReference>
<evidence type="ECO:0000259" key="3">
    <source>
        <dbReference type="PROSITE" id="PS50006"/>
    </source>
</evidence>
<evidence type="ECO:0000313" key="5">
    <source>
        <dbReference type="Proteomes" id="UP000785653"/>
    </source>
</evidence>